<dbReference type="Gene3D" id="3.90.320.10">
    <property type="match status" value="1"/>
</dbReference>
<name>A0A6M3J003_9ZZZZ</name>
<organism evidence="1">
    <name type="scientific">viral metagenome</name>
    <dbReference type="NCBI Taxonomy" id="1070528"/>
    <lineage>
        <taxon>unclassified sequences</taxon>
        <taxon>metagenomes</taxon>
        <taxon>organismal metagenomes</taxon>
    </lineage>
</organism>
<dbReference type="InterPro" id="IPR011604">
    <property type="entry name" value="PDDEXK-like_dom_sf"/>
</dbReference>
<evidence type="ECO:0000313" key="1">
    <source>
        <dbReference type="EMBL" id="QJA62222.1"/>
    </source>
</evidence>
<reference evidence="1" key="1">
    <citation type="submission" date="2020-03" db="EMBL/GenBank/DDBJ databases">
        <title>The deep terrestrial virosphere.</title>
        <authorList>
            <person name="Holmfeldt K."/>
            <person name="Nilsson E."/>
            <person name="Simone D."/>
            <person name="Lopez-Fernandez M."/>
            <person name="Wu X."/>
            <person name="de Brujin I."/>
            <person name="Lundin D."/>
            <person name="Andersson A."/>
            <person name="Bertilsson S."/>
            <person name="Dopson M."/>
        </authorList>
    </citation>
    <scope>NUCLEOTIDE SEQUENCE</scope>
    <source>
        <strain evidence="1">MM415B00808</strain>
    </source>
</reference>
<proteinExistence type="predicted"/>
<protein>
    <recommendedName>
        <fullName evidence="2">PD-(D/E)XK nuclease superfamily protein</fullName>
    </recommendedName>
</protein>
<accession>A0A6M3J003</accession>
<dbReference type="EMBL" id="MT141465">
    <property type="protein sequence ID" value="QJA62222.1"/>
    <property type="molecule type" value="Genomic_DNA"/>
</dbReference>
<evidence type="ECO:0008006" key="2">
    <source>
        <dbReference type="Google" id="ProtNLM"/>
    </source>
</evidence>
<sequence>MKTIFNKEFDRIDFLDDRFYTDGDIYCPSVTHILSDYPKGYQFKQFLMDAGNDAVVKAERAAEKGSLIHDTIDRIIKGETIKWDDKIYTLDVWQALCKFLEFWTIYKPEVLASEFQLIDRNRKLGGTGDLLCVINGQIWLIDYKFTNGIYDTHSIQTSVYTRTSRECYQQKVDRFGVLWLKAKTKTLKPEEFQGKGWKLIEFTDTYEEKIKLFDAIHQIWLDINPNAKPWNTVYPATLNLTTEIKNA</sequence>
<gene>
    <name evidence="1" type="ORF">MM415B00808_0007</name>
</gene>
<dbReference type="AlphaFoldDB" id="A0A6M3J003"/>